<dbReference type="STRING" id="703135.A0A2A9NIY8"/>
<accession>A0A2A9NIY8</accession>
<evidence type="ECO:0000259" key="1">
    <source>
        <dbReference type="Pfam" id="PF14200"/>
    </source>
</evidence>
<sequence length="138" mass="15205">MIKPGKIYFIINAKSRTVIDLCGSDNSSIIGWPIHGGDNQKWHIEGGNGKYTVRSVRTGRYIGITTEAKGGVGAVAVSFRYEWEVRPDKDDPTLYRFFVPGTAFNLDLTNYGSSASGTPIAVYAQGNGKHQCWRLDEC</sequence>
<dbReference type="Pfam" id="PF14200">
    <property type="entry name" value="RicinB_lectin_2"/>
    <property type="match status" value="1"/>
</dbReference>
<proteinExistence type="predicted"/>
<gene>
    <name evidence="2" type="ORF">AMATHDRAFT_151437</name>
</gene>
<organism evidence="2 3">
    <name type="scientific">Amanita thiersii Skay4041</name>
    <dbReference type="NCBI Taxonomy" id="703135"/>
    <lineage>
        <taxon>Eukaryota</taxon>
        <taxon>Fungi</taxon>
        <taxon>Dikarya</taxon>
        <taxon>Basidiomycota</taxon>
        <taxon>Agaricomycotina</taxon>
        <taxon>Agaricomycetes</taxon>
        <taxon>Agaricomycetidae</taxon>
        <taxon>Agaricales</taxon>
        <taxon>Pluteineae</taxon>
        <taxon>Amanitaceae</taxon>
        <taxon>Amanita</taxon>
    </lineage>
</organism>
<feature type="domain" description="Ricin B lectin" evidence="1">
    <location>
        <begin position="6"/>
        <end position="69"/>
    </location>
</feature>
<dbReference type="AlphaFoldDB" id="A0A2A9NIY8"/>
<dbReference type="SUPFAM" id="SSF50370">
    <property type="entry name" value="Ricin B-like lectins"/>
    <property type="match status" value="1"/>
</dbReference>
<dbReference type="InterPro" id="IPR035992">
    <property type="entry name" value="Ricin_B-like_lectins"/>
</dbReference>
<reference evidence="2 3" key="1">
    <citation type="submission" date="2014-02" db="EMBL/GenBank/DDBJ databases">
        <title>Transposable element dynamics among asymbiotic and ectomycorrhizal Amanita fungi.</title>
        <authorList>
            <consortium name="DOE Joint Genome Institute"/>
            <person name="Hess J."/>
            <person name="Skrede I."/>
            <person name="Wolfe B."/>
            <person name="LaButti K."/>
            <person name="Ohm R.A."/>
            <person name="Grigoriev I.V."/>
            <person name="Pringle A."/>
        </authorList>
    </citation>
    <scope>NUCLEOTIDE SEQUENCE [LARGE SCALE GENOMIC DNA]</scope>
    <source>
        <strain evidence="2 3">SKay4041</strain>
    </source>
</reference>
<evidence type="ECO:0000313" key="2">
    <source>
        <dbReference type="EMBL" id="PFH47726.1"/>
    </source>
</evidence>
<dbReference type="Gene3D" id="2.80.10.50">
    <property type="match status" value="1"/>
</dbReference>
<evidence type="ECO:0000313" key="3">
    <source>
        <dbReference type="Proteomes" id="UP000242287"/>
    </source>
</evidence>
<keyword evidence="3" id="KW-1185">Reference proteome</keyword>
<name>A0A2A9NIY8_9AGAR</name>
<dbReference type="EMBL" id="KZ302095">
    <property type="protein sequence ID" value="PFH47726.1"/>
    <property type="molecule type" value="Genomic_DNA"/>
</dbReference>
<dbReference type="OrthoDB" id="2131701at2759"/>
<dbReference type="InterPro" id="IPR000772">
    <property type="entry name" value="Ricin_B_lectin"/>
</dbReference>
<protein>
    <submittedName>
        <fullName evidence="2">Carbohydrate-binding module family 13 protein</fullName>
    </submittedName>
</protein>
<dbReference type="Proteomes" id="UP000242287">
    <property type="component" value="Unassembled WGS sequence"/>
</dbReference>
<dbReference type="CDD" id="cd23422">
    <property type="entry name" value="beta-trefoil_Ricin_MPL_CNL"/>
    <property type="match status" value="1"/>
</dbReference>